<dbReference type="GO" id="GO:0008239">
    <property type="term" value="F:dipeptidyl-peptidase activity"/>
    <property type="evidence" value="ECO:0007669"/>
    <property type="project" value="InterPro"/>
</dbReference>
<dbReference type="EMBL" id="JABEPQ010000002">
    <property type="protein sequence ID" value="NNM46512.1"/>
    <property type="molecule type" value="Genomic_DNA"/>
</dbReference>
<dbReference type="InterPro" id="IPR000383">
    <property type="entry name" value="Xaa-Pro-like_dom"/>
</dbReference>
<dbReference type="Pfam" id="PF08530">
    <property type="entry name" value="PepX_C"/>
    <property type="match status" value="1"/>
</dbReference>
<keyword evidence="6" id="KW-1185">Reference proteome</keyword>
<dbReference type="Gene3D" id="2.60.120.260">
    <property type="entry name" value="Galactose-binding domain-like"/>
    <property type="match status" value="1"/>
</dbReference>
<dbReference type="Pfam" id="PF02129">
    <property type="entry name" value="Peptidase_S15"/>
    <property type="match status" value="1"/>
</dbReference>
<evidence type="ECO:0000256" key="1">
    <source>
        <dbReference type="ARBA" id="ARBA00022801"/>
    </source>
</evidence>
<dbReference type="SMART" id="SM00939">
    <property type="entry name" value="PepX_C"/>
    <property type="match status" value="1"/>
</dbReference>
<dbReference type="SUPFAM" id="SSF53474">
    <property type="entry name" value="alpha/beta-Hydrolases"/>
    <property type="match status" value="1"/>
</dbReference>
<dbReference type="Gene3D" id="3.40.50.1820">
    <property type="entry name" value="alpha/beta hydrolase"/>
    <property type="match status" value="2"/>
</dbReference>
<dbReference type="RefSeq" id="WP_171243610.1">
    <property type="nucleotide sequence ID" value="NZ_JABEPQ010000002.1"/>
</dbReference>
<dbReference type="InterPro" id="IPR008979">
    <property type="entry name" value="Galactose-bd-like_sf"/>
</dbReference>
<gene>
    <name evidence="5" type="ORF">HJG52_10905</name>
</gene>
<accession>A0A849HGY5</accession>
<protein>
    <submittedName>
        <fullName evidence="5">Xaa-Pro dipeptidyl-peptidase</fullName>
    </submittedName>
</protein>
<feature type="chain" id="PRO_5032466398" evidence="3">
    <location>
        <begin position="33"/>
        <end position="604"/>
    </location>
</feature>
<proteinExistence type="predicted"/>
<evidence type="ECO:0000313" key="6">
    <source>
        <dbReference type="Proteomes" id="UP000588586"/>
    </source>
</evidence>
<keyword evidence="1" id="KW-0378">Hydrolase</keyword>
<feature type="domain" description="Xaa-Pro dipeptidyl-peptidase C-terminal" evidence="4">
    <location>
        <begin position="380"/>
        <end position="596"/>
    </location>
</feature>
<dbReference type="Proteomes" id="UP000588586">
    <property type="component" value="Unassembled WGS sequence"/>
</dbReference>
<feature type="signal peptide" evidence="3">
    <location>
        <begin position="1"/>
        <end position="32"/>
    </location>
</feature>
<dbReference type="InterPro" id="IPR029058">
    <property type="entry name" value="AB_hydrolase_fold"/>
</dbReference>
<dbReference type="AlphaFoldDB" id="A0A849HGY5"/>
<name>A0A849HGY5_9MICO</name>
<dbReference type="SUPFAM" id="SSF49785">
    <property type="entry name" value="Galactose-binding domain-like"/>
    <property type="match status" value="1"/>
</dbReference>
<dbReference type="InterPro" id="IPR013736">
    <property type="entry name" value="Xaa-Pro_dipept_C"/>
</dbReference>
<comment type="caution">
    <text evidence="5">The sequence shown here is derived from an EMBL/GenBank/DDBJ whole genome shotgun (WGS) entry which is preliminary data.</text>
</comment>
<dbReference type="NCBIfam" id="NF003780">
    <property type="entry name" value="PRK05371.1-1"/>
    <property type="match status" value="1"/>
</dbReference>
<feature type="region of interest" description="Disordered" evidence="2">
    <location>
        <begin position="121"/>
        <end position="144"/>
    </location>
</feature>
<sequence length="604" mass="64417">MPTRRLAKPALAATAAATVLASCLVSQSSATAAPQPAVAGATGPVVVDGQSQPVFNADPATWIRQELWVETESDSDRDGRLDRVHVSLARPAETADGVKVPVIYEDSPYYAGLANASNWDVDHELGDPPSSRPETPPFTARNTSPVISRGYESTWIPRGFAVVHSESPGTGLSDGCPTSGGRNETLGGKAVVDWLGGRAKGFASRDAQEPVPSPSWTTGNVGMTGTSYNGTLPIAVATTGVPNLKAIVPVSAISNWYDYYRSQGLVRAPGGYQGEDLDVLADAVLTRSDRPVCQPALDEIAREQDRVTGDYSPFWAERDYMQDVGNVRAATLVAHGFNDFNVMTKNAAQFYAALRAQGVPHQVYWHQGGHGGAPTDTLMNKWFTRYLWDVQNGVEGDPRAWVVREGASRQNPTPYAEWPVPGSAPLTLRPGGNGSAVGTLTTGPRSMSDQRIVDDASVRLATLAAAHASRNRLLFTTEPLARDTHLSGTPSVTLTARYSAARMNQSVALVSYAPDGKATVLTRGWADPRNRTSLSRENPVNANQPVRTTVNLQPKDSVVPAGSRLGIVIYSSDNEFTVRPAPGGTVDVDLKRTTVTLPVVGGRL</sequence>
<evidence type="ECO:0000256" key="2">
    <source>
        <dbReference type="SAM" id="MobiDB-lite"/>
    </source>
</evidence>
<reference evidence="5 6" key="1">
    <citation type="submission" date="2020-04" db="EMBL/GenBank/DDBJ databases">
        <title>Knoellia sp. isolate from air conditioner.</title>
        <authorList>
            <person name="Chea S."/>
            <person name="Kim D.-U."/>
        </authorList>
    </citation>
    <scope>NUCLEOTIDE SEQUENCE [LARGE SCALE GENOMIC DNA]</scope>
    <source>
        <strain evidence="5 6">DB2414S</strain>
    </source>
</reference>
<keyword evidence="3" id="KW-0732">Signal</keyword>
<evidence type="ECO:0000259" key="4">
    <source>
        <dbReference type="SMART" id="SM00939"/>
    </source>
</evidence>
<dbReference type="PROSITE" id="PS51257">
    <property type="entry name" value="PROKAR_LIPOPROTEIN"/>
    <property type="match status" value="1"/>
</dbReference>
<organism evidence="5 6">
    <name type="scientific">Knoellia koreensis</name>
    <dbReference type="NCBI Taxonomy" id="2730921"/>
    <lineage>
        <taxon>Bacteria</taxon>
        <taxon>Bacillati</taxon>
        <taxon>Actinomycetota</taxon>
        <taxon>Actinomycetes</taxon>
        <taxon>Micrococcales</taxon>
        <taxon>Intrasporangiaceae</taxon>
        <taxon>Knoellia</taxon>
    </lineage>
</organism>
<evidence type="ECO:0000313" key="5">
    <source>
        <dbReference type="EMBL" id="NNM46512.1"/>
    </source>
</evidence>
<evidence type="ECO:0000256" key="3">
    <source>
        <dbReference type="SAM" id="SignalP"/>
    </source>
</evidence>